<evidence type="ECO:0000313" key="1">
    <source>
        <dbReference type="EMBL" id="KAI3782108.1"/>
    </source>
</evidence>
<reference evidence="2" key="1">
    <citation type="journal article" date="2022" name="Mol. Ecol. Resour.">
        <title>The genomes of chicory, endive, great burdock and yacon provide insights into Asteraceae palaeo-polyploidization history and plant inulin production.</title>
        <authorList>
            <person name="Fan W."/>
            <person name="Wang S."/>
            <person name="Wang H."/>
            <person name="Wang A."/>
            <person name="Jiang F."/>
            <person name="Liu H."/>
            <person name="Zhao H."/>
            <person name="Xu D."/>
            <person name="Zhang Y."/>
        </authorList>
    </citation>
    <scope>NUCLEOTIDE SEQUENCE [LARGE SCALE GENOMIC DNA]</scope>
    <source>
        <strain evidence="2">cv. Punajuju</strain>
    </source>
</reference>
<sequence length="182" mass="21077">MTFLRHPTLKLVSERERREACNRHPPSHLHSSNQIHLCTYLQNLPNSRERITERNTLSVLPYPIISRTSPLSLFPSSITYQSSHWPIFFTSASTSTSTSKFFAILHLIHAPEFSPHVSHLLISHLLSLPIPEGSISRVNYPENSYFYRLFYFCSFHFEPILRILDSIRTLGKLLIMIVVLFA</sequence>
<reference evidence="1 2" key="2">
    <citation type="journal article" date="2022" name="Mol. Ecol. Resour.">
        <title>The genomes of chicory, endive, great burdock and yacon provide insights into Asteraceae paleo-polyploidization history and plant inulin production.</title>
        <authorList>
            <person name="Fan W."/>
            <person name="Wang S."/>
            <person name="Wang H."/>
            <person name="Wang A."/>
            <person name="Jiang F."/>
            <person name="Liu H."/>
            <person name="Zhao H."/>
            <person name="Xu D."/>
            <person name="Zhang Y."/>
        </authorList>
    </citation>
    <scope>NUCLEOTIDE SEQUENCE [LARGE SCALE GENOMIC DNA]</scope>
    <source>
        <strain evidence="2">cv. Punajuju</strain>
        <tissue evidence="1">Leaves</tissue>
    </source>
</reference>
<dbReference type="Proteomes" id="UP001055811">
    <property type="component" value="Linkage Group LG02"/>
</dbReference>
<protein>
    <submittedName>
        <fullName evidence="1">Uncharacterized protein</fullName>
    </submittedName>
</protein>
<dbReference type="EMBL" id="CM042010">
    <property type="protein sequence ID" value="KAI3782108.1"/>
    <property type="molecule type" value="Genomic_DNA"/>
</dbReference>
<keyword evidence="2" id="KW-1185">Reference proteome</keyword>
<gene>
    <name evidence="1" type="ORF">L2E82_12141</name>
</gene>
<accession>A0ACB9GF40</accession>
<organism evidence="1 2">
    <name type="scientific">Cichorium intybus</name>
    <name type="common">Chicory</name>
    <dbReference type="NCBI Taxonomy" id="13427"/>
    <lineage>
        <taxon>Eukaryota</taxon>
        <taxon>Viridiplantae</taxon>
        <taxon>Streptophyta</taxon>
        <taxon>Embryophyta</taxon>
        <taxon>Tracheophyta</taxon>
        <taxon>Spermatophyta</taxon>
        <taxon>Magnoliopsida</taxon>
        <taxon>eudicotyledons</taxon>
        <taxon>Gunneridae</taxon>
        <taxon>Pentapetalae</taxon>
        <taxon>asterids</taxon>
        <taxon>campanulids</taxon>
        <taxon>Asterales</taxon>
        <taxon>Asteraceae</taxon>
        <taxon>Cichorioideae</taxon>
        <taxon>Cichorieae</taxon>
        <taxon>Cichoriinae</taxon>
        <taxon>Cichorium</taxon>
    </lineage>
</organism>
<comment type="caution">
    <text evidence="1">The sequence shown here is derived from an EMBL/GenBank/DDBJ whole genome shotgun (WGS) entry which is preliminary data.</text>
</comment>
<name>A0ACB9GF40_CICIN</name>
<proteinExistence type="predicted"/>
<evidence type="ECO:0000313" key="2">
    <source>
        <dbReference type="Proteomes" id="UP001055811"/>
    </source>
</evidence>